<dbReference type="Proteomes" id="UP000694701">
    <property type="component" value="Unplaced"/>
</dbReference>
<organism evidence="3 4">
    <name type="scientific">Cyprinus carpio</name>
    <name type="common">Common carp</name>
    <dbReference type="NCBI Taxonomy" id="7962"/>
    <lineage>
        <taxon>Eukaryota</taxon>
        <taxon>Metazoa</taxon>
        <taxon>Chordata</taxon>
        <taxon>Craniata</taxon>
        <taxon>Vertebrata</taxon>
        <taxon>Euteleostomi</taxon>
        <taxon>Actinopterygii</taxon>
        <taxon>Neopterygii</taxon>
        <taxon>Teleostei</taxon>
        <taxon>Ostariophysi</taxon>
        <taxon>Cypriniformes</taxon>
        <taxon>Cyprinidae</taxon>
        <taxon>Cyprininae</taxon>
        <taxon>Cyprinus</taxon>
    </lineage>
</organism>
<name>A0A8C2CC79_CYPCA</name>
<dbReference type="InterPro" id="IPR036249">
    <property type="entry name" value="Thioredoxin-like_sf"/>
</dbReference>
<dbReference type="InterPro" id="IPR051498">
    <property type="entry name" value="Phosducin-like_chap/apop_reg"/>
</dbReference>
<evidence type="ECO:0000313" key="4">
    <source>
        <dbReference type="Proteomes" id="UP000694701"/>
    </source>
</evidence>
<dbReference type="SUPFAM" id="SSF52833">
    <property type="entry name" value="Thioredoxin-like"/>
    <property type="match status" value="1"/>
</dbReference>
<dbReference type="Gene3D" id="3.40.30.10">
    <property type="entry name" value="Glutaredoxin"/>
    <property type="match status" value="1"/>
</dbReference>
<dbReference type="Ensembl" id="ENSCCRT00020011402.1">
    <property type="protein sequence ID" value="ENSCCRP00020010276.1"/>
    <property type="gene ID" value="ENSCCRG00020005231.1"/>
</dbReference>
<comment type="similarity">
    <text evidence="1">Belongs to the phosducin family.</text>
</comment>
<dbReference type="GO" id="GO:0006457">
    <property type="term" value="P:protein folding"/>
    <property type="evidence" value="ECO:0007669"/>
    <property type="project" value="TreeGrafter"/>
</dbReference>
<evidence type="ECO:0000256" key="1">
    <source>
        <dbReference type="ARBA" id="ARBA00009686"/>
    </source>
</evidence>
<dbReference type="PANTHER" id="PTHR45809">
    <property type="entry name" value="VIRAL IAP-ASSOCIATED FACTOR HOMOLOG"/>
    <property type="match status" value="1"/>
</dbReference>
<accession>A0A8C2CC79</accession>
<feature type="domain" description="Phosducin" evidence="2">
    <location>
        <begin position="15"/>
        <end position="105"/>
    </location>
</feature>
<proteinExistence type="inferred from homology"/>
<dbReference type="GO" id="GO:0005737">
    <property type="term" value="C:cytoplasm"/>
    <property type="evidence" value="ECO:0007669"/>
    <property type="project" value="TreeGrafter"/>
</dbReference>
<evidence type="ECO:0000259" key="2">
    <source>
        <dbReference type="Pfam" id="PF02114"/>
    </source>
</evidence>
<reference evidence="3" key="1">
    <citation type="submission" date="2025-08" db="UniProtKB">
        <authorList>
            <consortium name="Ensembl"/>
        </authorList>
    </citation>
    <scope>IDENTIFICATION</scope>
</reference>
<dbReference type="AlphaFoldDB" id="A0A8C2CC79"/>
<evidence type="ECO:0000313" key="3">
    <source>
        <dbReference type="Ensembl" id="ENSCCRP00020010276.1"/>
    </source>
</evidence>
<dbReference type="PANTHER" id="PTHR45809:SF3">
    <property type="entry name" value="VIRAL IAP-ASSOCIATED FACTOR HOMOLOG"/>
    <property type="match status" value="1"/>
</dbReference>
<protein>
    <submittedName>
        <fullName evidence="3">Phosducin like 3</fullName>
    </submittedName>
</protein>
<dbReference type="Pfam" id="PF02114">
    <property type="entry name" value="Phosducin"/>
    <property type="match status" value="1"/>
</dbReference>
<sequence length="161" mass="18556">IQKRLAEWKANQLKNRFTEVSEISGQDYVQEVNKAGAGIWVVLHLYKPGIPLCTLINQHLSRLAQKFPQTKFLKSISSTCIPNYPDHNLPTLFIYHEGEMKAQFIGPLLFGGMNLTCDECTESFENNYKSISAFFLQTEALLTLTFYLKIYINRWCKAEEL</sequence>
<dbReference type="CDD" id="cd02988">
    <property type="entry name" value="Phd_like_VIAF"/>
    <property type="match status" value="1"/>
</dbReference>
<dbReference type="InterPro" id="IPR024253">
    <property type="entry name" value="Phosducin_thioredoxin-like_dom"/>
</dbReference>